<keyword evidence="4 7" id="KW-0812">Transmembrane</keyword>
<feature type="transmembrane region" description="Helical" evidence="7">
    <location>
        <begin position="290"/>
        <end position="311"/>
    </location>
</feature>
<feature type="domain" description="Major facilitator superfamily (MFS) profile" evidence="8">
    <location>
        <begin position="5"/>
        <end position="380"/>
    </location>
</feature>
<dbReference type="Pfam" id="PF07690">
    <property type="entry name" value="MFS_1"/>
    <property type="match status" value="1"/>
</dbReference>
<dbReference type="GO" id="GO:0005886">
    <property type="term" value="C:plasma membrane"/>
    <property type="evidence" value="ECO:0007669"/>
    <property type="project" value="UniProtKB-SubCell"/>
</dbReference>
<evidence type="ECO:0000259" key="8">
    <source>
        <dbReference type="PROSITE" id="PS50850"/>
    </source>
</evidence>
<evidence type="ECO:0000313" key="10">
    <source>
        <dbReference type="Proteomes" id="UP000295008"/>
    </source>
</evidence>
<dbReference type="Proteomes" id="UP000295008">
    <property type="component" value="Unassembled WGS sequence"/>
</dbReference>
<evidence type="ECO:0000256" key="6">
    <source>
        <dbReference type="ARBA" id="ARBA00023136"/>
    </source>
</evidence>
<feature type="transmembrane region" description="Helical" evidence="7">
    <location>
        <begin position="237"/>
        <end position="254"/>
    </location>
</feature>
<dbReference type="InterPro" id="IPR036259">
    <property type="entry name" value="MFS_trans_sf"/>
</dbReference>
<dbReference type="EMBL" id="SLUN01000005">
    <property type="protein sequence ID" value="TCL73295.1"/>
    <property type="molecule type" value="Genomic_DNA"/>
</dbReference>
<protein>
    <submittedName>
        <fullName evidence="9">Fucose permease</fullName>
    </submittedName>
</protein>
<evidence type="ECO:0000256" key="2">
    <source>
        <dbReference type="ARBA" id="ARBA00008335"/>
    </source>
</evidence>
<organism evidence="9 10">
    <name type="scientific">Hydrogenispora ethanolica</name>
    <dbReference type="NCBI Taxonomy" id="1082276"/>
    <lineage>
        <taxon>Bacteria</taxon>
        <taxon>Bacillati</taxon>
        <taxon>Bacillota</taxon>
        <taxon>Hydrogenispora</taxon>
    </lineage>
</organism>
<dbReference type="SUPFAM" id="SSF103473">
    <property type="entry name" value="MFS general substrate transporter"/>
    <property type="match status" value="1"/>
</dbReference>
<evidence type="ECO:0000313" key="9">
    <source>
        <dbReference type="EMBL" id="TCL73295.1"/>
    </source>
</evidence>
<dbReference type="OrthoDB" id="1674556at2"/>
<keyword evidence="10" id="KW-1185">Reference proteome</keyword>
<feature type="transmembrane region" description="Helical" evidence="7">
    <location>
        <begin position="96"/>
        <end position="118"/>
    </location>
</feature>
<comment type="caution">
    <text evidence="9">The sequence shown here is derived from an EMBL/GenBank/DDBJ whole genome shotgun (WGS) entry which is preliminary data.</text>
</comment>
<feature type="transmembrane region" description="Helical" evidence="7">
    <location>
        <begin position="130"/>
        <end position="154"/>
    </location>
</feature>
<feature type="transmembrane region" description="Helical" evidence="7">
    <location>
        <begin position="199"/>
        <end position="225"/>
    </location>
</feature>
<comment type="subcellular location">
    <subcellularLocation>
        <location evidence="1">Cell membrane</location>
        <topology evidence="1">Multi-pass membrane protein</topology>
    </subcellularLocation>
</comment>
<dbReference type="PANTHER" id="PTHR23514:SF3">
    <property type="entry name" value="BYPASS OF STOP CODON PROTEIN 6"/>
    <property type="match status" value="1"/>
</dbReference>
<evidence type="ECO:0000256" key="7">
    <source>
        <dbReference type="SAM" id="Phobius"/>
    </source>
</evidence>
<feature type="transmembrane region" description="Helical" evidence="7">
    <location>
        <begin position="261"/>
        <end position="284"/>
    </location>
</feature>
<feature type="transmembrane region" description="Helical" evidence="7">
    <location>
        <begin position="160"/>
        <end position="178"/>
    </location>
</feature>
<dbReference type="PROSITE" id="PS50850">
    <property type="entry name" value="MFS"/>
    <property type="match status" value="1"/>
</dbReference>
<keyword evidence="6 7" id="KW-0472">Membrane</keyword>
<feature type="transmembrane region" description="Helical" evidence="7">
    <location>
        <begin position="38"/>
        <end position="58"/>
    </location>
</feature>
<feature type="transmembrane region" description="Helical" evidence="7">
    <location>
        <begin position="348"/>
        <end position="376"/>
    </location>
</feature>
<keyword evidence="5 7" id="KW-1133">Transmembrane helix</keyword>
<feature type="transmembrane region" description="Helical" evidence="7">
    <location>
        <begin position="7"/>
        <end position="32"/>
    </location>
</feature>
<evidence type="ECO:0000256" key="1">
    <source>
        <dbReference type="ARBA" id="ARBA00004651"/>
    </source>
</evidence>
<proteinExistence type="inferred from homology"/>
<comment type="similarity">
    <text evidence="2">Belongs to the major facilitator superfamily.</text>
</comment>
<keyword evidence="3" id="KW-0813">Transport</keyword>
<evidence type="ECO:0000256" key="3">
    <source>
        <dbReference type="ARBA" id="ARBA00022448"/>
    </source>
</evidence>
<dbReference type="PANTHER" id="PTHR23514">
    <property type="entry name" value="BYPASS OF STOP CODON PROTEIN 6"/>
    <property type="match status" value="1"/>
</dbReference>
<dbReference type="Gene3D" id="1.20.1250.20">
    <property type="entry name" value="MFS general substrate transporter like domains"/>
    <property type="match status" value="1"/>
</dbReference>
<dbReference type="AlphaFoldDB" id="A0A4R1S288"/>
<sequence length="386" mass="40407">MKKRLLFIQYCGFTAIGLGSGVLGPLLPAVAADLGINYSQAGIFLAAQFFGSLIAELSGGPLADRFGKKLFLLAGGLLILAGAAGCALAADYPLLLVWNALLGAGLAIYNVGINALCADSTAGGKGRAMNFLHFFFGAGSILAPLLAAFCLQVFGSWRAGFGLLTVLPFLVLLALLNVKTAPGERAATAPESSPYRDGFLWSAGLFTFFYVGLEVSMGGWITAFWSQLAPRGPFSPQWMATLFWAALTAGRLICGRVVDRVGFSAYIIAASCGTLLLSLCWYLWPVGWVTALATAGIGLTLAGIFPTMMAALTGCFPGSTGKVAALITVCADLGGFLIVPVVGRFADWLGFAVFPAVILGLAAALTLIAYPVWGVIRKYRLESMEI</sequence>
<evidence type="ECO:0000256" key="5">
    <source>
        <dbReference type="ARBA" id="ARBA00022989"/>
    </source>
</evidence>
<reference evidence="9 10" key="1">
    <citation type="submission" date="2019-03" db="EMBL/GenBank/DDBJ databases">
        <title>Genomic Encyclopedia of Type Strains, Phase IV (KMG-IV): sequencing the most valuable type-strain genomes for metagenomic binning, comparative biology and taxonomic classification.</title>
        <authorList>
            <person name="Goeker M."/>
        </authorList>
    </citation>
    <scope>NUCLEOTIDE SEQUENCE [LARGE SCALE GENOMIC DNA]</scope>
    <source>
        <strain evidence="9 10">LX-B</strain>
    </source>
</reference>
<gene>
    <name evidence="9" type="ORF">EDC14_1005157</name>
</gene>
<evidence type="ECO:0000256" key="4">
    <source>
        <dbReference type="ARBA" id="ARBA00022692"/>
    </source>
</evidence>
<dbReference type="GO" id="GO:0022857">
    <property type="term" value="F:transmembrane transporter activity"/>
    <property type="evidence" value="ECO:0007669"/>
    <property type="project" value="InterPro"/>
</dbReference>
<feature type="transmembrane region" description="Helical" evidence="7">
    <location>
        <begin position="70"/>
        <end position="90"/>
    </location>
</feature>
<feature type="transmembrane region" description="Helical" evidence="7">
    <location>
        <begin position="323"/>
        <end position="342"/>
    </location>
</feature>
<accession>A0A4R1S288</accession>
<dbReference type="RefSeq" id="WP_132013443.1">
    <property type="nucleotide sequence ID" value="NZ_SLUN01000005.1"/>
</dbReference>
<dbReference type="InterPro" id="IPR051788">
    <property type="entry name" value="MFS_Transporter"/>
</dbReference>
<name>A0A4R1S288_HYDET</name>
<dbReference type="InterPro" id="IPR020846">
    <property type="entry name" value="MFS_dom"/>
</dbReference>
<dbReference type="InterPro" id="IPR011701">
    <property type="entry name" value="MFS"/>
</dbReference>